<evidence type="ECO:0000313" key="4">
    <source>
        <dbReference type="EMBL" id="RFU66780.1"/>
    </source>
</evidence>
<sequence>MLKERLPLPQLQQLHSWIPQGGEKQKGYTLSEILIVLLIFMMLISLSSGLYPHFLREYKLKLFMNQLSTDILYAHQYSISHQMHVSVTINRDSRTYFAHSFLDGNLLKRDIPKGIDIKKGTLDLIVFFTSTGSVSQSGTWIIQDGRSTYKMTLNLGQGRFRFEKV</sequence>
<name>A0A372LJX5_9BACI</name>
<dbReference type="GO" id="GO:0030420">
    <property type="term" value="P:establishment of competence for transformation"/>
    <property type="evidence" value="ECO:0007669"/>
    <property type="project" value="UniProtKB-KW"/>
</dbReference>
<evidence type="ECO:0008006" key="6">
    <source>
        <dbReference type="Google" id="ProtNLM"/>
    </source>
</evidence>
<comment type="caution">
    <text evidence="4">The sequence shown here is derived from an EMBL/GenBank/DDBJ whole genome shotgun (WGS) entry which is preliminary data.</text>
</comment>
<keyword evidence="3" id="KW-0812">Transmembrane</keyword>
<gene>
    <name evidence="4" type="ORF">D0469_16815</name>
</gene>
<protein>
    <recommendedName>
        <fullName evidence="6">Prepilin-type N-terminal cleavage/methylation domain-containing protein</fullName>
    </recommendedName>
</protein>
<evidence type="ECO:0000256" key="3">
    <source>
        <dbReference type="SAM" id="Phobius"/>
    </source>
</evidence>
<keyword evidence="5" id="KW-1185">Reference proteome</keyword>
<accession>A0A372LJX5</accession>
<dbReference type="PIRSF" id="PIRSF021292">
    <property type="entry name" value="Competence_ComGD"/>
    <property type="match status" value="1"/>
</dbReference>
<dbReference type="InterPro" id="IPR016785">
    <property type="entry name" value="ComGD"/>
</dbReference>
<dbReference type="NCBIfam" id="NF040982">
    <property type="entry name" value="ComGD"/>
    <property type="match status" value="1"/>
</dbReference>
<keyword evidence="3" id="KW-1133">Transmembrane helix</keyword>
<keyword evidence="3" id="KW-0472">Membrane</keyword>
<organism evidence="4 5">
    <name type="scientific">Peribacillus saganii</name>
    <dbReference type="NCBI Taxonomy" id="2303992"/>
    <lineage>
        <taxon>Bacteria</taxon>
        <taxon>Bacillati</taxon>
        <taxon>Bacillota</taxon>
        <taxon>Bacilli</taxon>
        <taxon>Bacillales</taxon>
        <taxon>Bacillaceae</taxon>
        <taxon>Peribacillus</taxon>
    </lineage>
</organism>
<reference evidence="4 5" key="1">
    <citation type="submission" date="2018-08" db="EMBL/GenBank/DDBJ databases">
        <title>Bacillus chawlae sp. nov., Bacillus glennii sp. nov., and Bacillus saganii sp. nov. Isolated from the Vehicle Assembly Building at Kennedy Space Center where the Viking Spacecraft were Assembled.</title>
        <authorList>
            <person name="Seuylemezian A."/>
            <person name="Vaishampayan P."/>
        </authorList>
    </citation>
    <scope>NUCLEOTIDE SEQUENCE [LARGE SCALE GENOMIC DNA]</scope>
    <source>
        <strain evidence="4 5">V47-23a</strain>
    </source>
</reference>
<dbReference type="EMBL" id="QVTE01000050">
    <property type="protein sequence ID" value="RFU66780.1"/>
    <property type="molecule type" value="Genomic_DNA"/>
</dbReference>
<dbReference type="Pfam" id="PF07963">
    <property type="entry name" value="N_methyl"/>
    <property type="match status" value="1"/>
</dbReference>
<proteinExistence type="predicted"/>
<dbReference type="InterPro" id="IPR012902">
    <property type="entry name" value="N_methyl_site"/>
</dbReference>
<evidence type="ECO:0000313" key="5">
    <source>
        <dbReference type="Proteomes" id="UP000264541"/>
    </source>
</evidence>
<comment type="subcellular location">
    <subcellularLocation>
        <location evidence="1">Cell surface</location>
    </subcellularLocation>
</comment>
<keyword evidence="2" id="KW-0178">Competence</keyword>
<dbReference type="Proteomes" id="UP000264541">
    <property type="component" value="Unassembled WGS sequence"/>
</dbReference>
<dbReference type="AlphaFoldDB" id="A0A372LJX5"/>
<dbReference type="GO" id="GO:0009986">
    <property type="term" value="C:cell surface"/>
    <property type="evidence" value="ECO:0007669"/>
    <property type="project" value="UniProtKB-SubCell"/>
</dbReference>
<evidence type="ECO:0000256" key="1">
    <source>
        <dbReference type="ARBA" id="ARBA00004241"/>
    </source>
</evidence>
<feature type="transmembrane region" description="Helical" evidence="3">
    <location>
        <begin position="33"/>
        <end position="54"/>
    </location>
</feature>
<evidence type="ECO:0000256" key="2">
    <source>
        <dbReference type="ARBA" id="ARBA00023287"/>
    </source>
</evidence>